<dbReference type="Proteomes" id="UP000003789">
    <property type="component" value="Unassembled WGS sequence"/>
</dbReference>
<comment type="caution">
    <text evidence="1">The sequence shown here is derived from an EMBL/GenBank/DDBJ whole genome shotgun (WGS) entry which is preliminary data.</text>
</comment>
<reference evidence="1 2" key="1">
    <citation type="submission" date="2006-03" db="EMBL/GenBank/DDBJ databases">
        <authorList>
            <person name="Bartlett D.H."/>
            <person name="Valle G."/>
            <person name="Lauro F.M."/>
            <person name="Vezzi A."/>
            <person name="Simonato F."/>
            <person name="Eloe E."/>
            <person name="Vitulo N."/>
            <person name="Stratton T.K."/>
            <person name="D'angelo M."/>
            <person name="Ferriera S."/>
            <person name="Johnson J."/>
            <person name="Kravitz S."/>
            <person name="Beeson K."/>
            <person name="Sutton G."/>
            <person name="Rogers Y."/>
            <person name="Friedman R."/>
            <person name="Frazier M."/>
            <person name="Venter J.C."/>
        </authorList>
    </citation>
    <scope>NUCLEOTIDE SEQUENCE [LARGE SCALE GENOMIC DNA]</scope>
    <source>
        <strain evidence="1 2">3TCK</strain>
    </source>
</reference>
<organism evidence="1 2">
    <name type="scientific">Photobacterium profundum 3TCK</name>
    <dbReference type="NCBI Taxonomy" id="314280"/>
    <lineage>
        <taxon>Bacteria</taxon>
        <taxon>Pseudomonadati</taxon>
        <taxon>Pseudomonadota</taxon>
        <taxon>Gammaproteobacteria</taxon>
        <taxon>Vibrionales</taxon>
        <taxon>Vibrionaceae</taxon>
        <taxon>Photobacterium</taxon>
    </lineage>
</organism>
<evidence type="ECO:0000313" key="1">
    <source>
        <dbReference type="EMBL" id="EAS43648.1"/>
    </source>
</evidence>
<accession>Q1Z5B8</accession>
<dbReference type="AlphaFoldDB" id="Q1Z5B8"/>
<proteinExistence type="predicted"/>
<protein>
    <submittedName>
        <fullName evidence="1">Uncharacterized protein</fullName>
    </submittedName>
</protein>
<name>Q1Z5B8_9GAMM</name>
<sequence length="87" mass="10443">MNYECFIKELKSEFGDLIVIDKIDYVYFCFYDECTNGFVATKISKRNDLLSSVHLVMESYHEFLQSSLVITYDEFKNEYFKRKKCFA</sequence>
<dbReference type="HOGENOM" id="CLU_2480646_0_0_6"/>
<evidence type="ECO:0000313" key="2">
    <source>
        <dbReference type="Proteomes" id="UP000003789"/>
    </source>
</evidence>
<dbReference type="EMBL" id="AAPH01000009">
    <property type="protein sequence ID" value="EAS43648.1"/>
    <property type="molecule type" value="Genomic_DNA"/>
</dbReference>
<gene>
    <name evidence="1" type="ORF">P3TCK_17752</name>
</gene>